<dbReference type="RefSeq" id="WP_353065771.1">
    <property type="nucleotide sequence ID" value="NZ_CP132942.1"/>
</dbReference>
<proteinExistence type="predicted"/>
<dbReference type="AlphaFoldDB" id="A0AAU7ZUD5"/>
<evidence type="ECO:0000313" key="1">
    <source>
        <dbReference type="EMBL" id="XCB34537.1"/>
    </source>
</evidence>
<reference evidence="1" key="1">
    <citation type="submission" date="2023-08" db="EMBL/GenBank/DDBJ databases">
        <authorList>
            <person name="Messyasz A."/>
            <person name="Mannisto M.K."/>
            <person name="Kerkhof L.J."/>
            <person name="Haggblom M."/>
        </authorList>
    </citation>
    <scope>NUCLEOTIDE SEQUENCE</scope>
    <source>
        <strain evidence="1">X5P6</strain>
    </source>
</reference>
<protein>
    <submittedName>
        <fullName evidence="1">DUF6084 family protein</fullName>
    </submittedName>
</protein>
<dbReference type="Pfam" id="PF19562">
    <property type="entry name" value="DUF6084"/>
    <property type="match status" value="1"/>
</dbReference>
<gene>
    <name evidence="1" type="ORF">RBB77_06510</name>
</gene>
<dbReference type="InterPro" id="IPR045730">
    <property type="entry name" value="DUF6084"/>
</dbReference>
<dbReference type="EMBL" id="CP132942">
    <property type="protein sequence ID" value="XCB34537.1"/>
    <property type="molecule type" value="Genomic_DNA"/>
</dbReference>
<sequence>MPDLSFQIEGASVLPFAATPTLAFRLKVSNALANETIHTIALRCQIQIEVTRRRYTPEEQEGMLDLFGTPDRWSQTLRSLLWTNLNMVIPAFAGASTVADLHVPCTFDFNVAATKYFDGLTEGEIPLNILFSGTVFYAPPDCGLQVAPISWEQEAKFKLPVKVWREMMDSYYPNSVCISLRRDVFDRLHRYKMQHGIPTWEQALEEVLPMEVAVKS</sequence>
<dbReference type="KEGG" id="tpsc:RBB77_06510"/>
<accession>A0AAU7ZUD5</accession>
<name>A0AAU7ZUD5_9BACT</name>
<organism evidence="1">
    <name type="scientific">Tunturiibacter psychrotolerans</name>
    <dbReference type="NCBI Taxonomy" id="3069686"/>
    <lineage>
        <taxon>Bacteria</taxon>
        <taxon>Pseudomonadati</taxon>
        <taxon>Acidobacteriota</taxon>
        <taxon>Terriglobia</taxon>
        <taxon>Terriglobales</taxon>
        <taxon>Acidobacteriaceae</taxon>
        <taxon>Tunturiibacter</taxon>
    </lineage>
</organism>
<reference evidence="1" key="2">
    <citation type="journal article" date="2024" name="Environ. Microbiol.">
        <title>Genome analysis and description of Tunturibacter gen. nov. expands the diversity of Terriglobia in tundra soils.</title>
        <authorList>
            <person name="Messyasz A."/>
            <person name="Mannisto M.K."/>
            <person name="Kerkhof L.J."/>
            <person name="Haggblom M.M."/>
        </authorList>
    </citation>
    <scope>NUCLEOTIDE SEQUENCE</scope>
    <source>
        <strain evidence="1">X5P6</strain>
    </source>
</reference>